<dbReference type="InterPro" id="IPR050879">
    <property type="entry name" value="Acyltransferase_3"/>
</dbReference>
<dbReference type="GO" id="GO:0016747">
    <property type="term" value="F:acyltransferase activity, transferring groups other than amino-acyl groups"/>
    <property type="evidence" value="ECO:0007669"/>
    <property type="project" value="InterPro"/>
</dbReference>
<dbReference type="EMBL" id="FPKW01000001">
    <property type="protein sequence ID" value="SFZ90317.1"/>
    <property type="molecule type" value="Genomic_DNA"/>
</dbReference>
<keyword evidence="3" id="KW-0808">Transferase</keyword>
<dbReference type="OrthoDB" id="290051at2"/>
<sequence>MHLSHINSLRGIAILMVILVHASQLFSFNTVFENELFAYGKMGVQLFFIASAYTLCLSSHYREKEEKHILKFYIRRYFRIFPIYYLGIIIYFSLNYFFKTTEYYTVKNIFSNIFFIHGLVPSANNTIVPGGWSIGVEMLFYLFFPFLFDFLSSGKSILKGIGIILISQIVLFYFQRKPNFDISFYNFNILNQISVFIIGILFFLNKKYFANLKLLSIIVFILLTILAIYISANNNDYKYKGFRYAFRIIPMISALSFCFLFIVVENSRFINNAVLQKIGINSYSIYIIHFVPAFYFLPKMNGYFNFILAYLFIIGVSYFVSILLNKYIEKPFVKFGSKLINKI</sequence>
<feature type="transmembrane region" description="Helical" evidence="1">
    <location>
        <begin position="38"/>
        <end position="56"/>
    </location>
</feature>
<dbReference type="GO" id="GO:0000271">
    <property type="term" value="P:polysaccharide biosynthetic process"/>
    <property type="evidence" value="ECO:0007669"/>
    <property type="project" value="TreeGrafter"/>
</dbReference>
<dbReference type="PANTHER" id="PTHR23028:SF53">
    <property type="entry name" value="ACYL_TRANSF_3 DOMAIN-CONTAINING PROTEIN"/>
    <property type="match status" value="1"/>
</dbReference>
<dbReference type="STRING" id="1612149.SAMN05216324_101307"/>
<feature type="transmembrane region" description="Helical" evidence="1">
    <location>
        <begin position="212"/>
        <end position="232"/>
    </location>
</feature>
<proteinExistence type="predicted"/>
<protein>
    <submittedName>
        <fullName evidence="3">Peptidoglycan/LPS O-acetylase OafA/YrhL, contains acyltransferase and SGNH-hydrolase domains</fullName>
    </submittedName>
</protein>
<keyword evidence="3" id="KW-0012">Acyltransferase</keyword>
<feature type="transmembrane region" description="Helical" evidence="1">
    <location>
        <begin position="12"/>
        <end position="32"/>
    </location>
</feature>
<feature type="transmembrane region" description="Helical" evidence="1">
    <location>
        <begin position="303"/>
        <end position="324"/>
    </location>
</feature>
<feature type="transmembrane region" description="Helical" evidence="1">
    <location>
        <begin position="130"/>
        <end position="150"/>
    </location>
</feature>
<keyword evidence="4" id="KW-1185">Reference proteome</keyword>
<dbReference type="Proteomes" id="UP000182034">
    <property type="component" value="Unassembled WGS sequence"/>
</dbReference>
<keyword evidence="1" id="KW-0472">Membrane</keyword>
<reference evidence="4" key="1">
    <citation type="submission" date="2016-10" db="EMBL/GenBank/DDBJ databases">
        <authorList>
            <person name="Varghese N."/>
            <person name="Submissions S."/>
        </authorList>
    </citation>
    <scope>NUCLEOTIDE SEQUENCE [LARGE SCALE GENOMIC DNA]</scope>
    <source>
        <strain evidence="4">SUR2</strain>
    </source>
</reference>
<evidence type="ECO:0000259" key="2">
    <source>
        <dbReference type="Pfam" id="PF01757"/>
    </source>
</evidence>
<name>A0A1K2ID15_9FLAO</name>
<organism evidence="3 4">
    <name type="scientific">Chryseobacterium limigenitum</name>
    <dbReference type="NCBI Taxonomy" id="1612149"/>
    <lineage>
        <taxon>Bacteria</taxon>
        <taxon>Pseudomonadati</taxon>
        <taxon>Bacteroidota</taxon>
        <taxon>Flavobacteriia</taxon>
        <taxon>Flavobacteriales</taxon>
        <taxon>Weeksellaceae</taxon>
        <taxon>Chryseobacterium group</taxon>
        <taxon>Chryseobacterium</taxon>
    </lineage>
</organism>
<gene>
    <name evidence="3" type="ORF">SAMN05216324_101307</name>
</gene>
<feature type="transmembrane region" description="Helical" evidence="1">
    <location>
        <begin position="278"/>
        <end position="297"/>
    </location>
</feature>
<evidence type="ECO:0000313" key="4">
    <source>
        <dbReference type="Proteomes" id="UP000182034"/>
    </source>
</evidence>
<dbReference type="Pfam" id="PF01757">
    <property type="entry name" value="Acyl_transf_3"/>
    <property type="match status" value="1"/>
</dbReference>
<feature type="transmembrane region" description="Helical" evidence="1">
    <location>
        <begin position="244"/>
        <end position="266"/>
    </location>
</feature>
<keyword evidence="3" id="KW-0378">Hydrolase</keyword>
<dbReference type="GO" id="GO:0016020">
    <property type="term" value="C:membrane"/>
    <property type="evidence" value="ECO:0007669"/>
    <property type="project" value="TreeGrafter"/>
</dbReference>
<dbReference type="PANTHER" id="PTHR23028">
    <property type="entry name" value="ACETYLTRANSFERASE"/>
    <property type="match status" value="1"/>
</dbReference>
<dbReference type="AlphaFoldDB" id="A0A1K2ID15"/>
<accession>A0A1K2ID15</accession>
<feature type="transmembrane region" description="Helical" evidence="1">
    <location>
        <begin position="77"/>
        <end position="98"/>
    </location>
</feature>
<keyword evidence="1" id="KW-1133">Transmembrane helix</keyword>
<dbReference type="GO" id="GO:0016787">
    <property type="term" value="F:hydrolase activity"/>
    <property type="evidence" value="ECO:0007669"/>
    <property type="project" value="UniProtKB-KW"/>
</dbReference>
<keyword evidence="1" id="KW-0812">Transmembrane</keyword>
<feature type="transmembrane region" description="Helical" evidence="1">
    <location>
        <begin position="187"/>
        <end position="205"/>
    </location>
</feature>
<evidence type="ECO:0000313" key="3">
    <source>
        <dbReference type="EMBL" id="SFZ90317.1"/>
    </source>
</evidence>
<dbReference type="InterPro" id="IPR002656">
    <property type="entry name" value="Acyl_transf_3_dom"/>
</dbReference>
<evidence type="ECO:0000256" key="1">
    <source>
        <dbReference type="SAM" id="Phobius"/>
    </source>
</evidence>
<dbReference type="RefSeq" id="WP_083582263.1">
    <property type="nucleotide sequence ID" value="NZ_FPKW01000001.1"/>
</dbReference>
<feature type="transmembrane region" description="Helical" evidence="1">
    <location>
        <begin position="157"/>
        <end position="175"/>
    </location>
</feature>
<feature type="domain" description="Acyltransferase 3" evidence="2">
    <location>
        <begin position="6"/>
        <end position="325"/>
    </location>
</feature>